<reference evidence="1" key="1">
    <citation type="submission" date="2021-03" db="EMBL/GenBank/DDBJ databases">
        <authorList>
            <person name="Tagirdzhanova G."/>
        </authorList>
    </citation>
    <scope>NUCLEOTIDE SEQUENCE</scope>
</reference>
<sequence length="232" mass="26242">MLYMAGKQWFSASRLPRKLNRGSETPARAIPVQEPRENEYSLLYGFYGIMGGSIVDISHLHNTSSRLAIFPKGLAFFAKHGHFVRISDAAIQDKSKADTLVKALVCIQVSWMLVQTIARKIVGYPITLLEVHTLVHVACAIGMYGLWFEKPLDIRDPTWMDASEFEDLLALMLVRNYGFGTRVRVHDQGDPVPIKPVQHIISKGRGSTLPLRRIDPRTLPRQRSSHRLLQTL</sequence>
<evidence type="ECO:0000313" key="2">
    <source>
        <dbReference type="Proteomes" id="UP000664203"/>
    </source>
</evidence>
<organism evidence="1 2">
    <name type="scientific">Alectoria fallacina</name>
    <dbReference type="NCBI Taxonomy" id="1903189"/>
    <lineage>
        <taxon>Eukaryota</taxon>
        <taxon>Fungi</taxon>
        <taxon>Dikarya</taxon>
        <taxon>Ascomycota</taxon>
        <taxon>Pezizomycotina</taxon>
        <taxon>Lecanoromycetes</taxon>
        <taxon>OSLEUM clade</taxon>
        <taxon>Lecanoromycetidae</taxon>
        <taxon>Lecanorales</taxon>
        <taxon>Lecanorineae</taxon>
        <taxon>Parmeliaceae</taxon>
        <taxon>Alectoria</taxon>
    </lineage>
</organism>
<dbReference type="PANTHER" id="PTHR35043:SF7">
    <property type="entry name" value="TRANSCRIPTION FACTOR DOMAIN-CONTAINING PROTEIN"/>
    <property type="match status" value="1"/>
</dbReference>
<dbReference type="AlphaFoldDB" id="A0A8H3IJU3"/>
<keyword evidence="2" id="KW-1185">Reference proteome</keyword>
<name>A0A8H3IJU3_9LECA</name>
<dbReference type="PANTHER" id="PTHR35043">
    <property type="entry name" value="TRANSCRIPTION FACTOR DOMAIN-CONTAINING PROTEIN"/>
    <property type="match status" value="1"/>
</dbReference>
<dbReference type="Proteomes" id="UP000664203">
    <property type="component" value="Unassembled WGS sequence"/>
</dbReference>
<protein>
    <submittedName>
        <fullName evidence="1">Uncharacterized protein</fullName>
    </submittedName>
</protein>
<gene>
    <name evidence="1" type="ORF">ALECFALPRED_010579</name>
</gene>
<evidence type="ECO:0000313" key="1">
    <source>
        <dbReference type="EMBL" id="CAF9916269.1"/>
    </source>
</evidence>
<comment type="caution">
    <text evidence="1">The sequence shown here is derived from an EMBL/GenBank/DDBJ whole genome shotgun (WGS) entry which is preliminary data.</text>
</comment>
<dbReference type="EMBL" id="CAJPDR010000089">
    <property type="protein sequence ID" value="CAF9916269.1"/>
    <property type="molecule type" value="Genomic_DNA"/>
</dbReference>
<dbReference type="OrthoDB" id="9451547at2759"/>
<proteinExistence type="predicted"/>
<accession>A0A8H3IJU3</accession>